<organism evidence="1 2">
    <name type="scientific">Trachipleistophora hominis</name>
    <name type="common">Microsporidian parasite</name>
    <dbReference type="NCBI Taxonomy" id="72359"/>
    <lineage>
        <taxon>Eukaryota</taxon>
        <taxon>Fungi</taxon>
        <taxon>Fungi incertae sedis</taxon>
        <taxon>Microsporidia</taxon>
        <taxon>Pleistophoridae</taxon>
        <taxon>Trachipleistophora</taxon>
    </lineage>
</organism>
<gene>
    <name evidence="1" type="ORF">THOM_0739</name>
</gene>
<evidence type="ECO:0000313" key="1">
    <source>
        <dbReference type="EMBL" id="ELQ76289.1"/>
    </source>
</evidence>
<dbReference type="InParanoid" id="L7JXY8"/>
<accession>L7JXY8</accession>
<name>L7JXY8_TRAHO</name>
<dbReference type="VEuPathDB" id="MicrosporidiaDB:THOM_0739"/>
<feature type="non-terminal residue" evidence="1">
    <location>
        <position position="1"/>
    </location>
</feature>
<dbReference type="HOGENOM" id="CLU_1590447_0_0_1"/>
<sequence length="168" mass="20560">VVFGVNRQRRNTRLNYNEAKKQYRRRIRNKHTYNQKVRRTLGLDKVKIADAKREKTKQLRYYTWSRKRPKQDRTIYEDENEPEKRKRKSVNASDNLVLMRIFNKKLIEMMNGAKLMIGKANKKLLMMLFSIQFLIDYYKVGNFRIIANYSRCWLGLKRSRKCYKIEKR</sequence>
<reference evidence="1 2" key="1">
    <citation type="journal article" date="2012" name="PLoS Pathog.">
        <title>The genome of the obligate intracellular parasite Trachipleistophora hominis: new insights into microsporidian genome dynamics and reductive evolution.</title>
        <authorList>
            <person name="Heinz E."/>
            <person name="Williams T.A."/>
            <person name="Nakjang S."/>
            <person name="Noel C.J."/>
            <person name="Swan D.C."/>
            <person name="Goldberg A.V."/>
            <person name="Harris S.R."/>
            <person name="Weinmaier T."/>
            <person name="Markert S."/>
            <person name="Becher D."/>
            <person name="Bernhardt J."/>
            <person name="Dagan T."/>
            <person name="Hacker C."/>
            <person name="Lucocq J.M."/>
            <person name="Schweder T."/>
            <person name="Rattei T."/>
            <person name="Hall N."/>
            <person name="Hirt R.P."/>
            <person name="Embley T.M."/>
        </authorList>
    </citation>
    <scope>NUCLEOTIDE SEQUENCE [LARGE SCALE GENOMIC DNA]</scope>
</reference>
<dbReference type="EMBL" id="JH993857">
    <property type="protein sequence ID" value="ELQ76289.1"/>
    <property type="molecule type" value="Genomic_DNA"/>
</dbReference>
<evidence type="ECO:0000313" key="2">
    <source>
        <dbReference type="Proteomes" id="UP000011185"/>
    </source>
</evidence>
<dbReference type="AlphaFoldDB" id="L7JXY8"/>
<dbReference type="Proteomes" id="UP000011185">
    <property type="component" value="Unassembled WGS sequence"/>
</dbReference>
<proteinExistence type="predicted"/>
<keyword evidence="2" id="KW-1185">Reference proteome</keyword>
<protein>
    <submittedName>
        <fullName evidence="1">Uncharacterized protein</fullName>
    </submittedName>
</protein>